<gene>
    <name evidence="1" type="ORF">TCM_020715</name>
</gene>
<reference evidence="1 2" key="1">
    <citation type="journal article" date="2013" name="Genome Biol.">
        <title>The genome sequence of the most widely cultivated cacao type and its use to identify candidate genes regulating pod color.</title>
        <authorList>
            <person name="Motamayor J.C."/>
            <person name="Mockaitis K."/>
            <person name="Schmutz J."/>
            <person name="Haiminen N."/>
            <person name="Iii D.L."/>
            <person name="Cornejo O."/>
            <person name="Findley S.D."/>
            <person name="Zheng P."/>
            <person name="Utro F."/>
            <person name="Royaert S."/>
            <person name="Saski C."/>
            <person name="Jenkins J."/>
            <person name="Podicheti R."/>
            <person name="Zhao M."/>
            <person name="Scheffler B.E."/>
            <person name="Stack J.C."/>
            <person name="Feltus F.A."/>
            <person name="Mustiga G.M."/>
            <person name="Amores F."/>
            <person name="Phillips W."/>
            <person name="Marelli J.P."/>
            <person name="May G.D."/>
            <person name="Shapiro H."/>
            <person name="Ma J."/>
            <person name="Bustamante C.D."/>
            <person name="Schnell R.J."/>
            <person name="Main D."/>
            <person name="Gilbert D."/>
            <person name="Parida L."/>
            <person name="Kuhn D.N."/>
        </authorList>
    </citation>
    <scope>NUCLEOTIDE SEQUENCE [LARGE SCALE GENOMIC DNA]</scope>
    <source>
        <strain evidence="2">cv. Matina 1-6</strain>
    </source>
</reference>
<dbReference type="EMBL" id="CM001882">
    <property type="protein sequence ID" value="EOY05810.1"/>
    <property type="molecule type" value="Genomic_DNA"/>
</dbReference>
<name>A0A061ELB0_THECC</name>
<organism evidence="1 2">
    <name type="scientific">Theobroma cacao</name>
    <name type="common">Cacao</name>
    <name type="synonym">Cocoa</name>
    <dbReference type="NCBI Taxonomy" id="3641"/>
    <lineage>
        <taxon>Eukaryota</taxon>
        <taxon>Viridiplantae</taxon>
        <taxon>Streptophyta</taxon>
        <taxon>Embryophyta</taxon>
        <taxon>Tracheophyta</taxon>
        <taxon>Spermatophyta</taxon>
        <taxon>Magnoliopsida</taxon>
        <taxon>eudicotyledons</taxon>
        <taxon>Gunneridae</taxon>
        <taxon>Pentapetalae</taxon>
        <taxon>rosids</taxon>
        <taxon>malvids</taxon>
        <taxon>Malvales</taxon>
        <taxon>Malvaceae</taxon>
        <taxon>Byttnerioideae</taxon>
        <taxon>Theobroma</taxon>
    </lineage>
</organism>
<accession>A0A061ELB0</accession>
<evidence type="ECO:0000313" key="1">
    <source>
        <dbReference type="EMBL" id="EOY05810.1"/>
    </source>
</evidence>
<dbReference type="InParanoid" id="A0A061ELB0"/>
<dbReference type="Gramene" id="EOY05810">
    <property type="protein sequence ID" value="EOY05810"/>
    <property type="gene ID" value="TCM_020715"/>
</dbReference>
<evidence type="ECO:0000313" key="2">
    <source>
        <dbReference type="Proteomes" id="UP000026915"/>
    </source>
</evidence>
<dbReference type="AlphaFoldDB" id="A0A061ELB0"/>
<protein>
    <submittedName>
        <fullName evidence="1">Uncharacterized protein</fullName>
    </submittedName>
</protein>
<dbReference type="HOGENOM" id="CLU_2872163_0_0_1"/>
<keyword evidence="2" id="KW-1185">Reference proteome</keyword>
<sequence length="64" mass="7296">MVSFKIKQGKERASLPREIKLCDTLSLAKLAICWIVAKPASDWCQLQNTTTTTSTLYINIYIYI</sequence>
<dbReference type="Proteomes" id="UP000026915">
    <property type="component" value="Chromosome 4"/>
</dbReference>
<proteinExistence type="predicted"/>